<dbReference type="PROSITE" id="PS51257">
    <property type="entry name" value="PROKAR_LIPOPROTEIN"/>
    <property type="match status" value="1"/>
</dbReference>
<dbReference type="RefSeq" id="WP_184078350.1">
    <property type="nucleotide sequence ID" value="NZ_JACIJP010000001.1"/>
</dbReference>
<evidence type="ECO:0008006" key="4">
    <source>
        <dbReference type="Google" id="ProtNLM"/>
    </source>
</evidence>
<accession>A0A841J4I6</accession>
<name>A0A841J4I6_9SPHN</name>
<comment type="caution">
    <text evidence="2">The sequence shown here is derived from an EMBL/GenBank/DDBJ whole genome shotgun (WGS) entry which is preliminary data.</text>
</comment>
<dbReference type="AlphaFoldDB" id="A0A841J4I6"/>
<keyword evidence="1" id="KW-0732">Signal</keyword>
<evidence type="ECO:0000313" key="2">
    <source>
        <dbReference type="EMBL" id="MBB6123438.1"/>
    </source>
</evidence>
<dbReference type="InterPro" id="IPR011008">
    <property type="entry name" value="Dimeric_a/b-barrel"/>
</dbReference>
<protein>
    <recommendedName>
        <fullName evidence="4">EthD family reductase</fullName>
    </recommendedName>
</protein>
<dbReference type="Proteomes" id="UP000552700">
    <property type="component" value="Unassembled WGS sequence"/>
</dbReference>
<evidence type="ECO:0000256" key="1">
    <source>
        <dbReference type="SAM" id="SignalP"/>
    </source>
</evidence>
<sequence>MIRTATLGLAAIAALIAGCSQTMATAKERPAPVQPFVGEGNVLFMVYANPVEGKDAEFNTWYDRHMGAIAKLPEFVKAQRFIVQPRANRPLPPYKYVVVYEVKGGDIDAANAAIGAAVKAGQVEAPDMKLILKLESMAYKAFTPVMH</sequence>
<feature type="signal peptide" evidence="1">
    <location>
        <begin position="1"/>
        <end position="24"/>
    </location>
</feature>
<organism evidence="2 3">
    <name type="scientific">Sphingobium subterraneum</name>
    <dbReference type="NCBI Taxonomy" id="627688"/>
    <lineage>
        <taxon>Bacteria</taxon>
        <taxon>Pseudomonadati</taxon>
        <taxon>Pseudomonadota</taxon>
        <taxon>Alphaproteobacteria</taxon>
        <taxon>Sphingomonadales</taxon>
        <taxon>Sphingomonadaceae</taxon>
        <taxon>Sphingobium</taxon>
    </lineage>
</organism>
<reference evidence="2 3" key="1">
    <citation type="submission" date="2020-08" db="EMBL/GenBank/DDBJ databases">
        <title>Genomic Encyclopedia of Type Strains, Phase IV (KMG-IV): sequencing the most valuable type-strain genomes for metagenomic binning, comparative biology and taxonomic classification.</title>
        <authorList>
            <person name="Goeker M."/>
        </authorList>
    </citation>
    <scope>NUCLEOTIDE SEQUENCE [LARGE SCALE GENOMIC DNA]</scope>
    <source>
        <strain evidence="2 3">DSM 102255</strain>
    </source>
</reference>
<proteinExistence type="predicted"/>
<keyword evidence="3" id="KW-1185">Reference proteome</keyword>
<evidence type="ECO:0000313" key="3">
    <source>
        <dbReference type="Proteomes" id="UP000552700"/>
    </source>
</evidence>
<dbReference type="SUPFAM" id="SSF54909">
    <property type="entry name" value="Dimeric alpha+beta barrel"/>
    <property type="match status" value="1"/>
</dbReference>
<dbReference type="EMBL" id="JACIJP010000001">
    <property type="protein sequence ID" value="MBB6123438.1"/>
    <property type="molecule type" value="Genomic_DNA"/>
</dbReference>
<feature type="chain" id="PRO_5032432217" description="EthD family reductase" evidence="1">
    <location>
        <begin position="25"/>
        <end position="147"/>
    </location>
</feature>
<gene>
    <name evidence="2" type="ORF">FHS92_001145</name>
</gene>